<dbReference type="InterPro" id="IPR000515">
    <property type="entry name" value="MetI-like"/>
</dbReference>
<feature type="transmembrane region" description="Helical" evidence="7">
    <location>
        <begin position="152"/>
        <end position="174"/>
    </location>
</feature>
<name>A0A7G9S1C2_9FIRM</name>
<evidence type="ECO:0000256" key="1">
    <source>
        <dbReference type="ARBA" id="ARBA00004651"/>
    </source>
</evidence>
<feature type="transmembrane region" description="Helical" evidence="7">
    <location>
        <begin position="87"/>
        <end position="111"/>
    </location>
</feature>
<accession>A0A7G9S1C2</accession>
<dbReference type="GO" id="GO:0005886">
    <property type="term" value="C:plasma membrane"/>
    <property type="evidence" value="ECO:0007669"/>
    <property type="project" value="UniProtKB-SubCell"/>
</dbReference>
<dbReference type="KEGG" id="eio:H9L01_04645"/>
<dbReference type="GO" id="GO:0048473">
    <property type="term" value="P:D-methionine transmembrane transport"/>
    <property type="evidence" value="ECO:0007669"/>
    <property type="project" value="TreeGrafter"/>
</dbReference>
<evidence type="ECO:0000256" key="2">
    <source>
        <dbReference type="ARBA" id="ARBA00022448"/>
    </source>
</evidence>
<dbReference type="PANTHER" id="PTHR30450:SF1">
    <property type="entry name" value="D-METHIONINE TRANSPORT SYSTEM PERMEASE PROTEIN METI-RELATED"/>
    <property type="match status" value="1"/>
</dbReference>
<dbReference type="Pfam" id="PF00528">
    <property type="entry name" value="BPD_transp_1"/>
    <property type="match status" value="1"/>
</dbReference>
<feature type="transmembrane region" description="Helical" evidence="7">
    <location>
        <begin position="23"/>
        <end position="46"/>
    </location>
</feature>
<dbReference type="PROSITE" id="PS50928">
    <property type="entry name" value="ABC_TM1"/>
    <property type="match status" value="1"/>
</dbReference>
<evidence type="ECO:0000259" key="8">
    <source>
        <dbReference type="PROSITE" id="PS50928"/>
    </source>
</evidence>
<dbReference type="SUPFAM" id="SSF161098">
    <property type="entry name" value="MetI-like"/>
    <property type="match status" value="1"/>
</dbReference>
<feature type="transmembrane region" description="Helical" evidence="7">
    <location>
        <begin position="194"/>
        <end position="217"/>
    </location>
</feature>
<evidence type="ECO:0000313" key="9">
    <source>
        <dbReference type="EMBL" id="QNN61647.1"/>
    </source>
</evidence>
<protein>
    <submittedName>
        <fullName evidence="9">ABC transporter permease</fullName>
    </submittedName>
</protein>
<dbReference type="RefSeq" id="WP_187534846.1">
    <property type="nucleotide sequence ID" value="NZ_CBCSHU010000003.1"/>
</dbReference>
<evidence type="ECO:0000256" key="3">
    <source>
        <dbReference type="ARBA" id="ARBA00022475"/>
    </source>
</evidence>
<evidence type="ECO:0000313" key="10">
    <source>
        <dbReference type="Proteomes" id="UP000515928"/>
    </source>
</evidence>
<keyword evidence="6 7" id="KW-0472">Membrane</keyword>
<evidence type="ECO:0000256" key="7">
    <source>
        <dbReference type="RuleBase" id="RU363032"/>
    </source>
</evidence>
<dbReference type="AlphaFoldDB" id="A0A7G9S1C2"/>
<dbReference type="PANTHER" id="PTHR30450">
    <property type="entry name" value="ABC TRANSPORTER PERMEASE"/>
    <property type="match status" value="1"/>
</dbReference>
<evidence type="ECO:0000256" key="5">
    <source>
        <dbReference type="ARBA" id="ARBA00022989"/>
    </source>
</evidence>
<feature type="domain" description="ABC transmembrane type-1" evidence="8">
    <location>
        <begin position="19"/>
        <end position="213"/>
    </location>
</feature>
<keyword evidence="2 7" id="KW-0813">Transport</keyword>
<organism evidence="9 10">
    <name type="scientific">Erysipelothrix inopinata</name>
    <dbReference type="NCBI Taxonomy" id="225084"/>
    <lineage>
        <taxon>Bacteria</taxon>
        <taxon>Bacillati</taxon>
        <taxon>Bacillota</taxon>
        <taxon>Erysipelotrichia</taxon>
        <taxon>Erysipelotrichales</taxon>
        <taxon>Erysipelotrichaceae</taxon>
        <taxon>Erysipelothrix</taxon>
    </lineage>
</organism>
<gene>
    <name evidence="9" type="ORF">H9L01_04645</name>
</gene>
<sequence length="223" mass="24678">MNDFILHISQHQAEIVKGFSETFFLLGISLLFAILIGLPVGTLIYLTRKDGPLENKFISVILNGYVNIVRSFPFLLLIVFLVPFTRWLMGVSLGTAAASVPMAVVSIAIYARFVEQALLDVPQDIVDTAQSLGANIYQLVFYFLFVEARSGLILGLTSSLISFVSYSTVMGVVGGGGIGDFAMRYGYQKYDYPLMYFTIILMIILVQLVQVLGSTIARKIDHR</sequence>
<keyword evidence="4 7" id="KW-0812">Transmembrane</keyword>
<dbReference type="Proteomes" id="UP000515928">
    <property type="component" value="Chromosome"/>
</dbReference>
<dbReference type="EMBL" id="CP060715">
    <property type="protein sequence ID" value="QNN61647.1"/>
    <property type="molecule type" value="Genomic_DNA"/>
</dbReference>
<comment type="similarity">
    <text evidence="7">Belongs to the binding-protein-dependent transport system permease family.</text>
</comment>
<keyword evidence="10" id="KW-1185">Reference proteome</keyword>
<proteinExistence type="inferred from homology"/>
<keyword evidence="5 7" id="KW-1133">Transmembrane helix</keyword>
<evidence type="ECO:0000256" key="6">
    <source>
        <dbReference type="ARBA" id="ARBA00023136"/>
    </source>
</evidence>
<evidence type="ECO:0000256" key="4">
    <source>
        <dbReference type="ARBA" id="ARBA00022692"/>
    </source>
</evidence>
<dbReference type="InterPro" id="IPR051322">
    <property type="entry name" value="AA_ABC_Transporter_Permease"/>
</dbReference>
<reference evidence="9 10" key="1">
    <citation type="submission" date="2020-08" db="EMBL/GenBank/DDBJ databases">
        <title>Genome sequence of Erysipelothrix inopinata DSM 15511T.</title>
        <authorList>
            <person name="Hyun D.-W."/>
            <person name="Bae J.-W."/>
        </authorList>
    </citation>
    <scope>NUCLEOTIDE SEQUENCE [LARGE SCALE GENOMIC DNA]</scope>
    <source>
        <strain evidence="9 10">DSM 15511</strain>
    </source>
</reference>
<comment type="subcellular location">
    <subcellularLocation>
        <location evidence="1 7">Cell membrane</location>
        <topology evidence="1 7">Multi-pass membrane protein</topology>
    </subcellularLocation>
</comment>
<dbReference type="InterPro" id="IPR035906">
    <property type="entry name" value="MetI-like_sf"/>
</dbReference>
<dbReference type="Gene3D" id="1.10.3720.10">
    <property type="entry name" value="MetI-like"/>
    <property type="match status" value="1"/>
</dbReference>
<keyword evidence="3" id="KW-1003">Cell membrane</keyword>
<feature type="transmembrane region" description="Helical" evidence="7">
    <location>
        <begin position="58"/>
        <end position="81"/>
    </location>
</feature>